<proteinExistence type="inferred from homology"/>
<evidence type="ECO:0000313" key="11">
    <source>
        <dbReference type="Proteomes" id="UP000578449"/>
    </source>
</evidence>
<feature type="transmembrane region" description="Helical" evidence="7">
    <location>
        <begin position="40"/>
        <end position="62"/>
    </location>
</feature>
<dbReference type="InterPro" id="IPR000515">
    <property type="entry name" value="MetI-like"/>
</dbReference>
<dbReference type="RefSeq" id="WP_185053694.1">
    <property type="nucleotide sequence ID" value="NZ_BAABIX010000008.1"/>
</dbReference>
<keyword evidence="4 7" id="KW-0812">Transmembrane</keyword>
<dbReference type="CDD" id="cd06261">
    <property type="entry name" value="TM_PBP2"/>
    <property type="match status" value="1"/>
</dbReference>
<dbReference type="PROSITE" id="PS50928">
    <property type="entry name" value="ABC_TM1"/>
    <property type="match status" value="1"/>
</dbReference>
<dbReference type="Gene3D" id="1.10.3720.10">
    <property type="entry name" value="MetI-like"/>
    <property type="match status" value="1"/>
</dbReference>
<dbReference type="PANTHER" id="PTHR43386:SF25">
    <property type="entry name" value="PEPTIDE ABC TRANSPORTER PERMEASE PROTEIN"/>
    <property type="match status" value="1"/>
</dbReference>
<comment type="caution">
    <text evidence="10">The sequence shown here is derived from an EMBL/GenBank/DDBJ whole genome shotgun (WGS) entry which is preliminary data.</text>
</comment>
<dbReference type="GO" id="GO:0055085">
    <property type="term" value="P:transmembrane transport"/>
    <property type="evidence" value="ECO:0007669"/>
    <property type="project" value="InterPro"/>
</dbReference>
<evidence type="ECO:0000256" key="2">
    <source>
        <dbReference type="ARBA" id="ARBA00022448"/>
    </source>
</evidence>
<evidence type="ECO:0000256" key="5">
    <source>
        <dbReference type="ARBA" id="ARBA00022989"/>
    </source>
</evidence>
<evidence type="ECO:0000259" key="9">
    <source>
        <dbReference type="PROSITE" id="PS50928"/>
    </source>
</evidence>
<dbReference type="PANTHER" id="PTHR43386">
    <property type="entry name" value="OLIGOPEPTIDE TRANSPORT SYSTEM PERMEASE PROTEIN APPC"/>
    <property type="match status" value="1"/>
</dbReference>
<feature type="transmembrane region" description="Helical" evidence="7">
    <location>
        <begin position="223"/>
        <end position="248"/>
    </location>
</feature>
<name>A0A840PLA7_9ACTN</name>
<dbReference type="GO" id="GO:0005886">
    <property type="term" value="C:plasma membrane"/>
    <property type="evidence" value="ECO:0007669"/>
    <property type="project" value="UniProtKB-SubCell"/>
</dbReference>
<feature type="domain" description="ABC transmembrane type-1" evidence="9">
    <location>
        <begin position="102"/>
        <end position="291"/>
    </location>
</feature>
<reference evidence="10 11" key="1">
    <citation type="submission" date="2020-08" db="EMBL/GenBank/DDBJ databases">
        <title>Genomic Encyclopedia of Type Strains, Phase IV (KMG-IV): sequencing the most valuable type-strain genomes for metagenomic binning, comparative biology and taxonomic classification.</title>
        <authorList>
            <person name="Goeker M."/>
        </authorList>
    </citation>
    <scope>NUCLEOTIDE SEQUENCE [LARGE SCALE GENOMIC DNA]</scope>
    <source>
        <strain evidence="10 11">DSM 45615</strain>
    </source>
</reference>
<dbReference type="Proteomes" id="UP000578449">
    <property type="component" value="Unassembled WGS sequence"/>
</dbReference>
<evidence type="ECO:0000256" key="7">
    <source>
        <dbReference type="RuleBase" id="RU363032"/>
    </source>
</evidence>
<dbReference type="EMBL" id="JACHGN010000015">
    <property type="protein sequence ID" value="MBB5136835.1"/>
    <property type="molecule type" value="Genomic_DNA"/>
</dbReference>
<dbReference type="Pfam" id="PF00528">
    <property type="entry name" value="BPD_transp_1"/>
    <property type="match status" value="1"/>
</dbReference>
<evidence type="ECO:0000256" key="3">
    <source>
        <dbReference type="ARBA" id="ARBA00022475"/>
    </source>
</evidence>
<accession>A0A840PLA7</accession>
<feature type="region of interest" description="Disordered" evidence="8">
    <location>
        <begin position="1"/>
        <end position="34"/>
    </location>
</feature>
<evidence type="ECO:0000313" key="10">
    <source>
        <dbReference type="EMBL" id="MBB5136835.1"/>
    </source>
</evidence>
<feature type="transmembrane region" description="Helical" evidence="7">
    <location>
        <begin position="137"/>
        <end position="159"/>
    </location>
</feature>
<comment type="similarity">
    <text evidence="7">Belongs to the binding-protein-dependent transport system permease family.</text>
</comment>
<comment type="subcellular location">
    <subcellularLocation>
        <location evidence="1 7">Cell membrane</location>
        <topology evidence="1 7">Multi-pass membrane protein</topology>
    </subcellularLocation>
</comment>
<gene>
    <name evidence="10" type="ORF">HNP84_006586</name>
</gene>
<keyword evidence="3" id="KW-1003">Cell membrane</keyword>
<keyword evidence="6 7" id="KW-0472">Membrane</keyword>
<evidence type="ECO:0000256" key="8">
    <source>
        <dbReference type="SAM" id="MobiDB-lite"/>
    </source>
</evidence>
<evidence type="ECO:0000256" key="6">
    <source>
        <dbReference type="ARBA" id="ARBA00023136"/>
    </source>
</evidence>
<dbReference type="InterPro" id="IPR035906">
    <property type="entry name" value="MetI-like_sf"/>
</dbReference>
<organism evidence="10 11">
    <name type="scientific">Thermocatellispora tengchongensis</name>
    <dbReference type="NCBI Taxonomy" id="1073253"/>
    <lineage>
        <taxon>Bacteria</taxon>
        <taxon>Bacillati</taxon>
        <taxon>Actinomycetota</taxon>
        <taxon>Actinomycetes</taxon>
        <taxon>Streptosporangiales</taxon>
        <taxon>Streptosporangiaceae</taxon>
        <taxon>Thermocatellispora</taxon>
    </lineage>
</organism>
<keyword evidence="5 7" id="KW-1133">Transmembrane helix</keyword>
<evidence type="ECO:0000256" key="1">
    <source>
        <dbReference type="ARBA" id="ARBA00004651"/>
    </source>
</evidence>
<dbReference type="InterPro" id="IPR050366">
    <property type="entry name" value="BP-dependent_transpt_permease"/>
</dbReference>
<keyword evidence="2 7" id="KW-0813">Transport</keyword>
<sequence length="306" mass="32049">MNTPDENATGGATGTLRPASPAPRAPGPATGNRPVRRRPWGMWLSAAWIGLVALSALLAPLLPLPDPTVPDYEHIASGPVTGHLLGTDQLGRDMLARLIHGARASLQVGLVAVLLGLSAGMLLGLLAGYLRGWVDAVISAVVDLVLAFPALVFIMVLVAVRGATATVLIIGLGSVFVPTFTRLARANTLMWSKREFVLASRVLGSGRLRTLAREVFPNVLPSVLAYAFVVVAVVMVAEGSLSFLGFGLQPPTPSWGSMIAGGRQLLSSSPHIVALPALVLLLTVLSFNVIGDRLRNKTSGRSEVSL</sequence>
<keyword evidence="11" id="KW-1185">Reference proteome</keyword>
<feature type="transmembrane region" description="Helical" evidence="7">
    <location>
        <begin position="104"/>
        <end position="130"/>
    </location>
</feature>
<protein>
    <submittedName>
        <fullName evidence="10">Peptide/nickel transport system permease protein</fullName>
    </submittedName>
</protein>
<evidence type="ECO:0000256" key="4">
    <source>
        <dbReference type="ARBA" id="ARBA00022692"/>
    </source>
</evidence>
<feature type="transmembrane region" description="Helical" evidence="7">
    <location>
        <begin position="165"/>
        <end position="184"/>
    </location>
</feature>
<dbReference type="AlphaFoldDB" id="A0A840PLA7"/>
<dbReference type="SUPFAM" id="SSF161098">
    <property type="entry name" value="MetI-like"/>
    <property type="match status" value="1"/>
</dbReference>
<feature type="transmembrane region" description="Helical" evidence="7">
    <location>
        <begin position="268"/>
        <end position="291"/>
    </location>
</feature>